<evidence type="ECO:0000313" key="2">
    <source>
        <dbReference type="EMBL" id="GFH38144.1"/>
    </source>
</evidence>
<sequence>MGPGADPGRCSRGPVAPALRGFGALRGLPPAFAPGDARYGQSAGSAGSGACGRSGVRGALPRPRRPSLRLCVPAPGGLAPRPVLPAVAGWSWCPVADGTRWCGGAAVRWVFGPVAARDPHRESCARVGRNRHRG</sequence>
<feature type="region of interest" description="Disordered" evidence="1">
    <location>
        <begin position="36"/>
        <end position="67"/>
    </location>
</feature>
<protein>
    <submittedName>
        <fullName evidence="2">Uncharacterized protein</fullName>
    </submittedName>
</protein>
<gene>
    <name evidence="2" type="ORF">SCWH03_43840</name>
</gene>
<organism evidence="2 3">
    <name type="scientific">Streptomyces pacificus</name>
    <dbReference type="NCBI Taxonomy" id="2705029"/>
    <lineage>
        <taxon>Bacteria</taxon>
        <taxon>Bacillati</taxon>
        <taxon>Actinomycetota</taxon>
        <taxon>Actinomycetes</taxon>
        <taxon>Kitasatosporales</taxon>
        <taxon>Streptomycetaceae</taxon>
        <taxon>Streptomyces</taxon>
    </lineage>
</organism>
<accession>A0A6A0B1J9</accession>
<evidence type="ECO:0000313" key="3">
    <source>
        <dbReference type="Proteomes" id="UP000484988"/>
    </source>
</evidence>
<dbReference type="EMBL" id="BLLG01000014">
    <property type="protein sequence ID" value="GFH38144.1"/>
    <property type="molecule type" value="Genomic_DNA"/>
</dbReference>
<comment type="caution">
    <text evidence="2">The sequence shown here is derived from an EMBL/GenBank/DDBJ whole genome shotgun (WGS) entry which is preliminary data.</text>
</comment>
<name>A0A6A0B1J9_9ACTN</name>
<keyword evidence="3" id="KW-1185">Reference proteome</keyword>
<dbReference type="Proteomes" id="UP000484988">
    <property type="component" value="Unassembled WGS sequence"/>
</dbReference>
<dbReference type="AlphaFoldDB" id="A0A6A0B1J9"/>
<reference evidence="2 3" key="1">
    <citation type="submission" date="2020-02" db="EMBL/GenBank/DDBJ databases">
        <title>Whole Genome Shotgun Sequence of Streptomyces sp. strain CWH03.</title>
        <authorList>
            <person name="Dohra H."/>
            <person name="Kodani S."/>
            <person name="Yamamura H."/>
        </authorList>
    </citation>
    <scope>NUCLEOTIDE SEQUENCE [LARGE SCALE GENOMIC DNA]</scope>
    <source>
        <strain evidence="2 3">CWH03</strain>
    </source>
</reference>
<evidence type="ECO:0000256" key="1">
    <source>
        <dbReference type="SAM" id="MobiDB-lite"/>
    </source>
</evidence>
<proteinExistence type="predicted"/>